<evidence type="ECO:0000256" key="2">
    <source>
        <dbReference type="ARBA" id="ARBA00022692"/>
    </source>
</evidence>
<dbReference type="GO" id="GO:0032259">
    <property type="term" value="P:methylation"/>
    <property type="evidence" value="ECO:0007669"/>
    <property type="project" value="UniProtKB-KW"/>
</dbReference>
<dbReference type="GO" id="GO:0012505">
    <property type="term" value="C:endomembrane system"/>
    <property type="evidence" value="ECO:0007669"/>
    <property type="project" value="UniProtKB-SubCell"/>
</dbReference>
<dbReference type="RefSeq" id="WP_013220878.1">
    <property type="nucleotide sequence ID" value="NC_014315.1"/>
</dbReference>
<dbReference type="GO" id="GO:0008168">
    <property type="term" value="F:methyltransferase activity"/>
    <property type="evidence" value="ECO:0007669"/>
    <property type="project" value="UniProtKB-KW"/>
</dbReference>
<dbReference type="PANTHER" id="PTHR12714:SF24">
    <property type="entry name" value="SLR1182 PROTEIN"/>
    <property type="match status" value="1"/>
</dbReference>
<feature type="transmembrane region" description="Helical" evidence="5">
    <location>
        <begin position="60"/>
        <end position="83"/>
    </location>
</feature>
<keyword evidence="6" id="KW-0808">Transferase</keyword>
<feature type="transmembrane region" description="Helical" evidence="5">
    <location>
        <begin position="6"/>
        <end position="24"/>
    </location>
</feature>
<keyword evidence="7" id="KW-1185">Reference proteome</keyword>
<dbReference type="KEGG" id="nwa:Nwat_1947"/>
<keyword evidence="6" id="KW-0489">Methyltransferase</keyword>
<dbReference type="AlphaFoldDB" id="D8K7B0"/>
<dbReference type="OrthoDB" id="9811969at2"/>
<evidence type="ECO:0000256" key="3">
    <source>
        <dbReference type="ARBA" id="ARBA00022989"/>
    </source>
</evidence>
<dbReference type="STRING" id="105559.Nwat_1947"/>
<evidence type="ECO:0000256" key="4">
    <source>
        <dbReference type="ARBA" id="ARBA00023136"/>
    </source>
</evidence>
<keyword evidence="2 5" id="KW-0812">Transmembrane</keyword>
<dbReference type="Pfam" id="PF04191">
    <property type="entry name" value="PEMT"/>
    <property type="match status" value="1"/>
</dbReference>
<proteinExistence type="predicted"/>
<keyword evidence="3 5" id="KW-1133">Transmembrane helix</keyword>
<comment type="subcellular location">
    <subcellularLocation>
        <location evidence="1">Endomembrane system</location>
        <topology evidence="1">Multi-pass membrane protein</topology>
    </subcellularLocation>
</comment>
<gene>
    <name evidence="6" type="ordered locus">Nwat_1947</name>
</gene>
<evidence type="ECO:0000313" key="7">
    <source>
        <dbReference type="Proteomes" id="UP000000393"/>
    </source>
</evidence>
<reference evidence="6 7" key="1">
    <citation type="submission" date="2010-06" db="EMBL/GenBank/DDBJ databases">
        <title>Complete sequence of chromosome of Nitrosococcus watsoni C-113.</title>
        <authorList>
            <consortium name="US DOE Joint Genome Institute"/>
            <person name="Lucas S."/>
            <person name="Copeland A."/>
            <person name="Lapidus A."/>
            <person name="Cheng J.-F."/>
            <person name="Bruce D."/>
            <person name="Goodwin L."/>
            <person name="Pitluck S."/>
            <person name="Malfatti S.A."/>
            <person name="Chain P.S.G."/>
            <person name="Land M."/>
            <person name="Hauser L."/>
            <person name="Kyrpides N."/>
            <person name="Ivanova N."/>
            <person name="Cambell M.A."/>
            <person name="Heidelberg J.F."/>
            <person name="Klotz M.G."/>
            <person name="Woyke T."/>
        </authorList>
    </citation>
    <scope>NUCLEOTIDE SEQUENCE [LARGE SCALE GENOMIC DNA]</scope>
    <source>
        <strain evidence="6 7">C-113</strain>
    </source>
</reference>
<feature type="transmembrane region" description="Helical" evidence="5">
    <location>
        <begin position="103"/>
        <end position="121"/>
    </location>
</feature>
<dbReference type="Gene3D" id="1.20.120.1630">
    <property type="match status" value="1"/>
</dbReference>
<evidence type="ECO:0000256" key="5">
    <source>
        <dbReference type="SAM" id="Phobius"/>
    </source>
</evidence>
<accession>D8K7B0</accession>
<protein>
    <submittedName>
        <fullName evidence="6">S-isoprenylcysteine methyltransferase-like protein</fullName>
    </submittedName>
</protein>
<dbReference type="HOGENOM" id="CLU_1254839_0_0_6"/>
<feature type="transmembrane region" description="Helical" evidence="5">
    <location>
        <begin position="157"/>
        <end position="181"/>
    </location>
</feature>
<organism evidence="6 7">
    <name type="scientific">Nitrosococcus watsoni (strain C-113)</name>
    <dbReference type="NCBI Taxonomy" id="105559"/>
    <lineage>
        <taxon>Bacteria</taxon>
        <taxon>Pseudomonadati</taxon>
        <taxon>Pseudomonadota</taxon>
        <taxon>Gammaproteobacteria</taxon>
        <taxon>Chromatiales</taxon>
        <taxon>Chromatiaceae</taxon>
        <taxon>Nitrosococcus</taxon>
    </lineage>
</organism>
<dbReference type="EMBL" id="CP002086">
    <property type="protein sequence ID" value="ADJ28787.1"/>
    <property type="molecule type" value="Genomic_DNA"/>
</dbReference>
<dbReference type="Proteomes" id="UP000000393">
    <property type="component" value="Chromosome"/>
</dbReference>
<dbReference type="InterPro" id="IPR007318">
    <property type="entry name" value="Phopholipid_MeTrfase"/>
</dbReference>
<evidence type="ECO:0000313" key="6">
    <source>
        <dbReference type="EMBL" id="ADJ28787.1"/>
    </source>
</evidence>
<dbReference type="eggNOG" id="COG2020">
    <property type="taxonomic scope" value="Bacteria"/>
</dbReference>
<sequence>MSAFELIILGAYGLMVVELVFLPVPSEASTYQLLASKQPPGSCLSGGLRQAHQASLGRKLLVFLLPTGLILIAFLLPLGQIFFPQLKDYLWPIPIFETLLLRWVAIGLIISGSVFTLISVLEMRRGMTKNPFRKMGSELQLQGLFRWSRNPGLVGNYGLLLGLFCYFPSLVMALGMGIYLLSMHYRILLEESQLEIRFGEAYRAYQRRVPRYLGFLQLRD</sequence>
<dbReference type="PANTHER" id="PTHR12714">
    <property type="entry name" value="PROTEIN-S ISOPRENYLCYSTEINE O-METHYLTRANSFERASE"/>
    <property type="match status" value="1"/>
</dbReference>
<evidence type="ECO:0000256" key="1">
    <source>
        <dbReference type="ARBA" id="ARBA00004127"/>
    </source>
</evidence>
<keyword evidence="4 5" id="KW-0472">Membrane</keyword>
<name>D8K7B0_NITWC</name>